<dbReference type="PANTHER" id="PTHR46223:SF4">
    <property type="entry name" value="HISTONE-LYSINE N-METHYLTRANSFERASE-RELATED"/>
    <property type="match status" value="1"/>
</dbReference>
<keyword evidence="4 13" id="KW-0808">Transferase</keyword>
<evidence type="ECO:0000256" key="8">
    <source>
        <dbReference type="ARBA" id="ARBA00023328"/>
    </source>
</evidence>
<feature type="compositionally biased region" description="Low complexity" evidence="9">
    <location>
        <begin position="23"/>
        <end position="37"/>
    </location>
</feature>
<keyword evidence="2" id="KW-0158">Chromosome</keyword>
<dbReference type="GO" id="GO:0008270">
    <property type="term" value="F:zinc ion binding"/>
    <property type="evidence" value="ECO:0007669"/>
    <property type="project" value="InterPro"/>
</dbReference>
<evidence type="ECO:0000256" key="5">
    <source>
        <dbReference type="ARBA" id="ARBA00022691"/>
    </source>
</evidence>
<evidence type="ECO:0000313" key="13">
    <source>
        <dbReference type="EMBL" id="AOG17751.1"/>
    </source>
</evidence>
<dbReference type="InterPro" id="IPR050973">
    <property type="entry name" value="H3K9_Histone-Lys_N-MTase"/>
</dbReference>
<dbReference type="SMART" id="SM00468">
    <property type="entry name" value="PreSET"/>
    <property type="match status" value="1"/>
</dbReference>
<dbReference type="GO" id="GO:0046974">
    <property type="term" value="F:histone H3K9 methyltransferase activity"/>
    <property type="evidence" value="ECO:0007669"/>
    <property type="project" value="TreeGrafter"/>
</dbReference>
<evidence type="ECO:0000256" key="9">
    <source>
        <dbReference type="SAM" id="MobiDB-lite"/>
    </source>
</evidence>
<dbReference type="Gene3D" id="2.170.270.10">
    <property type="entry name" value="SET domain"/>
    <property type="match status" value="1"/>
</dbReference>
<dbReference type="InterPro" id="IPR007728">
    <property type="entry name" value="Pre-SET_dom"/>
</dbReference>
<proteinExistence type="evidence at transcript level"/>
<keyword evidence="5" id="KW-0949">S-adenosyl-L-methionine</keyword>
<keyword evidence="3 13" id="KW-0489">Methyltransferase</keyword>
<evidence type="ECO:0000259" key="11">
    <source>
        <dbReference type="PROSITE" id="PS50280"/>
    </source>
</evidence>
<dbReference type="Pfam" id="PF00856">
    <property type="entry name" value="SET"/>
    <property type="match status" value="1"/>
</dbReference>
<evidence type="ECO:0000256" key="4">
    <source>
        <dbReference type="ARBA" id="ARBA00022679"/>
    </source>
</evidence>
<feature type="domain" description="Post-SET" evidence="12">
    <location>
        <begin position="698"/>
        <end position="714"/>
    </location>
</feature>
<evidence type="ECO:0000256" key="1">
    <source>
        <dbReference type="ARBA" id="ARBA00004584"/>
    </source>
</evidence>
<evidence type="ECO:0000256" key="2">
    <source>
        <dbReference type="ARBA" id="ARBA00022454"/>
    </source>
</evidence>
<keyword evidence="7" id="KW-0862">Zinc</keyword>
<dbReference type="Pfam" id="PF05033">
    <property type="entry name" value="Pre-SET"/>
    <property type="match status" value="1"/>
</dbReference>
<dbReference type="InterPro" id="IPR016197">
    <property type="entry name" value="Chromo-like_dom_sf"/>
</dbReference>
<gene>
    <name evidence="13" type="primary">HMT-3</name>
</gene>
<dbReference type="GO" id="GO:0032259">
    <property type="term" value="P:methylation"/>
    <property type="evidence" value="ECO:0007669"/>
    <property type="project" value="UniProtKB-KW"/>
</dbReference>
<feature type="domain" description="Chromo" evidence="10">
    <location>
        <begin position="303"/>
        <end position="365"/>
    </location>
</feature>
<dbReference type="InterPro" id="IPR046341">
    <property type="entry name" value="SET_dom_sf"/>
</dbReference>
<dbReference type="SMART" id="SM00298">
    <property type="entry name" value="CHROMO"/>
    <property type="match status" value="1"/>
</dbReference>
<feature type="region of interest" description="Disordered" evidence="9">
    <location>
        <begin position="124"/>
        <end position="194"/>
    </location>
</feature>
<dbReference type="Gene3D" id="2.40.50.40">
    <property type="match status" value="1"/>
</dbReference>
<comment type="subcellular location">
    <subcellularLocation>
        <location evidence="1">Chromosome</location>
        <location evidence="1">Centromere</location>
    </subcellularLocation>
</comment>
<dbReference type="EMBL" id="KU659952">
    <property type="protein sequence ID" value="AOG17751.1"/>
    <property type="molecule type" value="mRNA"/>
</dbReference>
<feature type="domain" description="SET" evidence="11">
    <location>
        <begin position="557"/>
        <end position="682"/>
    </location>
</feature>
<dbReference type="InterPro" id="IPR003616">
    <property type="entry name" value="Post-SET_dom"/>
</dbReference>
<keyword evidence="8" id="KW-0137">Centromere</keyword>
<dbReference type="SUPFAM" id="SSF82199">
    <property type="entry name" value="SET domain"/>
    <property type="match status" value="1"/>
</dbReference>
<name>A0A1B3PDF5_9DIPT</name>
<dbReference type="PROSITE" id="PS50868">
    <property type="entry name" value="POST_SET"/>
    <property type="match status" value="1"/>
</dbReference>
<keyword evidence="6" id="KW-0479">Metal-binding</keyword>
<feature type="region of interest" description="Disordered" evidence="9">
    <location>
        <begin position="1"/>
        <end position="39"/>
    </location>
</feature>
<evidence type="ECO:0000256" key="7">
    <source>
        <dbReference type="ARBA" id="ARBA00022833"/>
    </source>
</evidence>
<dbReference type="GO" id="GO:0005634">
    <property type="term" value="C:nucleus"/>
    <property type="evidence" value="ECO:0007669"/>
    <property type="project" value="InterPro"/>
</dbReference>
<reference evidence="13" key="1">
    <citation type="submission" date="2016-01" db="EMBL/GenBank/DDBJ databases">
        <title>Diversity of S-adenosylmethionine dependent methyltransferases of the cryptobiotic chironomid in relation to desiccation stress resistance.</title>
        <authorList>
            <person name="Deviatiiarov R."/>
            <person name="Gusev O."/>
            <person name="Aupov R."/>
            <person name="Cornette R."/>
            <person name="Kikawada T."/>
        </authorList>
    </citation>
    <scope>NUCLEOTIDE SEQUENCE</scope>
</reference>
<dbReference type="InterPro" id="IPR000953">
    <property type="entry name" value="Chromo/chromo_shadow_dom"/>
</dbReference>
<dbReference type="AlphaFoldDB" id="A0A1B3PDF5"/>
<evidence type="ECO:0000259" key="12">
    <source>
        <dbReference type="PROSITE" id="PS50868"/>
    </source>
</evidence>
<feature type="compositionally biased region" description="Basic residues" evidence="9">
    <location>
        <begin position="124"/>
        <end position="137"/>
    </location>
</feature>
<dbReference type="InterPro" id="IPR001214">
    <property type="entry name" value="SET_dom"/>
</dbReference>
<dbReference type="SMART" id="SM00317">
    <property type="entry name" value="SET"/>
    <property type="match status" value="1"/>
</dbReference>
<feature type="region of interest" description="Disordered" evidence="9">
    <location>
        <begin position="79"/>
        <end position="110"/>
    </location>
</feature>
<evidence type="ECO:0000259" key="10">
    <source>
        <dbReference type="PROSITE" id="PS50013"/>
    </source>
</evidence>
<dbReference type="PANTHER" id="PTHR46223">
    <property type="entry name" value="HISTONE-LYSINE N-METHYLTRANSFERASE SUV39H"/>
    <property type="match status" value="1"/>
</dbReference>
<accession>A0A1B3PDF5</accession>
<feature type="non-terminal residue" evidence="13">
    <location>
        <position position="714"/>
    </location>
</feature>
<dbReference type="GO" id="GO:0000775">
    <property type="term" value="C:chromosome, centromeric region"/>
    <property type="evidence" value="ECO:0007669"/>
    <property type="project" value="UniProtKB-SubCell"/>
</dbReference>
<feature type="compositionally biased region" description="Polar residues" evidence="9">
    <location>
        <begin position="184"/>
        <end position="194"/>
    </location>
</feature>
<evidence type="ECO:0000256" key="3">
    <source>
        <dbReference type="ARBA" id="ARBA00022603"/>
    </source>
</evidence>
<evidence type="ECO:0000256" key="6">
    <source>
        <dbReference type="ARBA" id="ARBA00022723"/>
    </source>
</evidence>
<sequence>MSDKIQFPSLQQPDVPKCRPSLESESGYSSSSSTSLHRGLESIIREHEYTKKFQFTIPDKNFENDMIQRHTDTVVALKDEPDESVTSQQLTETTQSSSPRRSRRLSAVSEGSVGIYKEVTRSIFRSRSRSRHRKNSTTKRDQSRSKSRHRETYLDSVMELKPSSPPHPPKSSTSMPRIAKNPRRQSASVENTNSIVLHDKKKLTRRKSMNVETFELASCDDDVATNVSNSSLVRKSRRISMNVEWNENHPRRSRRLSVHVEASQTKLPVYRSRSRSRRTTAERPKTNNKAVETFEVEPKTVNEVIEDIWFVSLETINRKSVMKFLVKWDGHDISENTFEPYEHINHCQILEEYVERKFAFHQEQIDALCAKFLNESQEILMSFEARAKWQLLRIVRGFDELEYRCSLLAYMYTYNGEVRESFIKKLRYRTIVYQFYKQWRDEQTSNEKTLETIMSHEKYSFRISSENHVDFEPIPKFIYLAKVVYPDTKTVINVGCKCKRKCGKDSPYCCPKSKGWDFVYNEVDGRLCTKEIQMIVECNNFCSCNANCPNRPSKITVDMVLFKTKKHGWGVKTCENIPSGKFIMEYTGELLNKAEASRRAREYHKTGSTYMFDLDYNEKSVAKYSIDATYQGNISRFINHSCNPNLHTWPATTCNEDANIHKLYYFSQRFIRAGEELTIDYTGGRQRKTPADGEEHVVTTKCFCGSTSCKGFIF</sequence>
<dbReference type="PROSITE" id="PS50280">
    <property type="entry name" value="SET"/>
    <property type="match status" value="1"/>
</dbReference>
<dbReference type="SUPFAM" id="SSF54160">
    <property type="entry name" value="Chromo domain-like"/>
    <property type="match status" value="1"/>
</dbReference>
<dbReference type="InterPro" id="IPR023780">
    <property type="entry name" value="Chromo_domain"/>
</dbReference>
<protein>
    <submittedName>
        <fullName evidence="13">Putative histone-lysine N-methyltransferase</fullName>
    </submittedName>
</protein>
<organism evidence="13">
    <name type="scientific">Polypedilum nubifer</name>
    <dbReference type="NCBI Taxonomy" id="54969"/>
    <lineage>
        <taxon>Eukaryota</taxon>
        <taxon>Metazoa</taxon>
        <taxon>Ecdysozoa</taxon>
        <taxon>Arthropoda</taxon>
        <taxon>Hexapoda</taxon>
        <taxon>Insecta</taxon>
        <taxon>Pterygota</taxon>
        <taxon>Neoptera</taxon>
        <taxon>Endopterygota</taxon>
        <taxon>Diptera</taxon>
        <taxon>Nematocera</taxon>
        <taxon>Chironomoidea</taxon>
        <taxon>Chironomidae</taxon>
        <taxon>Chironominae</taxon>
        <taxon>Polypedilum</taxon>
        <taxon>Polypedilum</taxon>
    </lineage>
</organism>
<feature type="compositionally biased region" description="Low complexity" evidence="9">
    <location>
        <begin position="86"/>
        <end position="109"/>
    </location>
</feature>
<dbReference type="Pfam" id="PF00385">
    <property type="entry name" value="Chromo"/>
    <property type="match status" value="1"/>
</dbReference>
<dbReference type="PROSITE" id="PS50013">
    <property type="entry name" value="CHROMO_2"/>
    <property type="match status" value="1"/>
</dbReference>
<dbReference type="CDD" id="cd00024">
    <property type="entry name" value="CD_CSD"/>
    <property type="match status" value="1"/>
</dbReference>